<proteinExistence type="predicted"/>
<evidence type="ECO:0000313" key="3">
    <source>
        <dbReference type="Proteomes" id="UP000094065"/>
    </source>
</evidence>
<reference evidence="2 3" key="1">
    <citation type="submission" date="2016-06" db="EMBL/GenBank/DDBJ databases">
        <title>Evolution of pathogenesis and genome organization in the Tremellales.</title>
        <authorList>
            <person name="Cuomo C."/>
            <person name="Litvintseva A."/>
            <person name="Heitman J."/>
            <person name="Chen Y."/>
            <person name="Sun S."/>
            <person name="Springer D."/>
            <person name="Dromer F."/>
            <person name="Young S."/>
            <person name="Zeng Q."/>
            <person name="Chapman S."/>
            <person name="Gujja S."/>
            <person name="Saif S."/>
            <person name="Birren B."/>
        </authorList>
    </citation>
    <scope>NUCLEOTIDE SEQUENCE [LARGE SCALE GENOMIC DNA]</scope>
    <source>
        <strain evidence="2 3">CBS 6039</strain>
    </source>
</reference>
<name>A0A1E3HRM5_9TREE</name>
<dbReference type="Proteomes" id="UP000094065">
    <property type="component" value="Unassembled WGS sequence"/>
</dbReference>
<organism evidence="2 3">
    <name type="scientific">Cryptococcus amylolentus CBS 6039</name>
    <dbReference type="NCBI Taxonomy" id="1295533"/>
    <lineage>
        <taxon>Eukaryota</taxon>
        <taxon>Fungi</taxon>
        <taxon>Dikarya</taxon>
        <taxon>Basidiomycota</taxon>
        <taxon>Agaricomycotina</taxon>
        <taxon>Tremellomycetes</taxon>
        <taxon>Tremellales</taxon>
        <taxon>Cryptococcaceae</taxon>
        <taxon>Cryptococcus</taxon>
    </lineage>
</organism>
<dbReference type="GeneID" id="30155837"/>
<evidence type="ECO:0000313" key="2">
    <source>
        <dbReference type="EMBL" id="ODN79023.1"/>
    </source>
</evidence>
<evidence type="ECO:0000256" key="1">
    <source>
        <dbReference type="SAM" id="MobiDB-lite"/>
    </source>
</evidence>
<dbReference type="AlphaFoldDB" id="A0A1E3HRM5"/>
<gene>
    <name evidence="2" type="ORF">L202_04528</name>
</gene>
<accession>A0A1E3HRM5</accession>
<protein>
    <submittedName>
        <fullName evidence="2">Uncharacterized protein</fullName>
    </submittedName>
</protein>
<comment type="caution">
    <text evidence="2">The sequence shown here is derived from an EMBL/GenBank/DDBJ whole genome shotgun (WGS) entry which is preliminary data.</text>
</comment>
<dbReference type="RefSeq" id="XP_018994069.1">
    <property type="nucleotide sequence ID" value="XM_019138632.1"/>
</dbReference>
<feature type="compositionally biased region" description="Polar residues" evidence="1">
    <location>
        <begin position="55"/>
        <end position="70"/>
    </location>
</feature>
<feature type="region of interest" description="Disordered" evidence="1">
    <location>
        <begin position="55"/>
        <end position="96"/>
    </location>
</feature>
<sequence>MQNRAKQQVQSEKKKTIQSRINELTGEEPEYNFNKLRSTGIKVLRKRLQPLEEAQQSQYPLLNGSSNIGTTFEPEEEQQKGDTGMLDEGVGREHDPVWGKDEVDEALAWWSQSFGGTAVSWTGLQDDDFAMLQPQASVATNLDEFHWDLLNNEHYYPPT</sequence>
<dbReference type="EMBL" id="AWGJ01000006">
    <property type="protein sequence ID" value="ODN79023.1"/>
    <property type="molecule type" value="Genomic_DNA"/>
</dbReference>
<keyword evidence="3" id="KW-1185">Reference proteome</keyword>